<reference evidence="4 5" key="1">
    <citation type="journal article" date="2020" name="ISME J.">
        <title>Uncovering the hidden diversity of litter-decomposition mechanisms in mushroom-forming fungi.</title>
        <authorList>
            <person name="Floudas D."/>
            <person name="Bentzer J."/>
            <person name="Ahren D."/>
            <person name="Johansson T."/>
            <person name="Persson P."/>
            <person name="Tunlid A."/>
        </authorList>
    </citation>
    <scope>NUCLEOTIDE SEQUENCE [LARGE SCALE GENOMIC DNA]</scope>
    <source>
        <strain evidence="4 5">CBS 101986</strain>
    </source>
</reference>
<evidence type="ECO:0000256" key="2">
    <source>
        <dbReference type="SAM" id="MobiDB-lite"/>
    </source>
</evidence>
<dbReference type="InterPro" id="IPR027417">
    <property type="entry name" value="P-loop_NTPase"/>
</dbReference>
<proteinExistence type="predicted"/>
<feature type="domain" description="Nephrocystin 3-like N-terminal" evidence="3">
    <location>
        <begin position="72"/>
        <end position="233"/>
    </location>
</feature>
<dbReference type="AlphaFoldDB" id="A0A8H5ATJ9"/>
<evidence type="ECO:0000256" key="1">
    <source>
        <dbReference type="ARBA" id="ARBA00022737"/>
    </source>
</evidence>
<evidence type="ECO:0000259" key="3">
    <source>
        <dbReference type="Pfam" id="PF24883"/>
    </source>
</evidence>
<dbReference type="Proteomes" id="UP000567179">
    <property type="component" value="Unassembled WGS sequence"/>
</dbReference>
<accession>A0A8H5ATJ9</accession>
<feature type="region of interest" description="Disordered" evidence="2">
    <location>
        <begin position="833"/>
        <end position="875"/>
    </location>
</feature>
<feature type="region of interest" description="Disordered" evidence="2">
    <location>
        <begin position="1045"/>
        <end position="1068"/>
    </location>
</feature>
<evidence type="ECO:0000313" key="4">
    <source>
        <dbReference type="EMBL" id="KAF5310590.1"/>
    </source>
</evidence>
<organism evidence="4 5">
    <name type="scientific">Psilocybe cf. subviscida</name>
    <dbReference type="NCBI Taxonomy" id="2480587"/>
    <lineage>
        <taxon>Eukaryota</taxon>
        <taxon>Fungi</taxon>
        <taxon>Dikarya</taxon>
        <taxon>Basidiomycota</taxon>
        <taxon>Agaricomycotina</taxon>
        <taxon>Agaricomycetes</taxon>
        <taxon>Agaricomycetidae</taxon>
        <taxon>Agaricales</taxon>
        <taxon>Agaricineae</taxon>
        <taxon>Strophariaceae</taxon>
        <taxon>Psilocybe</taxon>
    </lineage>
</organism>
<dbReference type="Pfam" id="PF24883">
    <property type="entry name" value="NPHP3_N"/>
    <property type="match status" value="1"/>
</dbReference>
<sequence>MSNDQPRTTINTVTAGRDASQTNIYGDYHEHRGEDGWVTLSKQINPDALYDAASRLSARCQSGTRNAILHLITKWMEGQTMPYRKVLWLHGSVGLGKSAIAEKIARDWHRPSLGRYIASYFFSPQQEKQATSGHLFIKTIVYQLGLAIPKFKQRIVKCLTDDPILLSKTVEPLLEALVIDPVTSPQFAPPELFPVIIIDGLDQCASTEVQMDIIQKVIGRLSSLPFRFLITSRPEQHLREAFNNPALAAITEHISLDGYPGTDDDIRSFLAEGFADILRRRADIMRHVPTPWPTPSDLNYFASKASGQFLYATMVLQYVDAAGTLPTEQLKILKSSVGDKFSSLDGLYIAILNTCHKPNQGLLQRVLTMMNILHCPQRPELYEDLLGAQRGLVTVTLGNVHSIIRCPNFAENADERAHYHSRADYDHTQGLRLRHESFRDFLEDPARSGQYALRVPEESEVLIVFVVRELLVKFMIDGHPIDGEVAPCQETWGYLKEHLHTHLLDSEPDVLQRALTDLEEFFPMVKRRVIGPEKRRNFSADHSHWAVDVVLNEDDLLQRGEETLEDRLKQLYQQYRNLLDKLYHRVLQSSSELCEHLPALLVSCKRAIPVQWMQDIFSDNISALPRAPHSDAVIHRWGSPFWARYSSVVGTTTDVLVLNAHFVAFMLDASRCGQFHRSPEKALPTAFRQILGRVFSSDWLLQSRSPEALACLDKILKSLLAPKIFGLPSYSADDPRMLVLNGLVSMDYGVSSLSASPAPSVTSAWQTMLKVLRWLYDQRQQTRKQPNEGLAKLFQDASDNIYRQILSIEGTVYPVVTVIKPILTVVAPDRHSVSRRQSDVAGNSGLNTSTTTTSRATPRTPLLPPSLSNPNDDGSQNHVSDTLLLLYGVRHSLDSFLKSRERAGTLHVQANAYHTQLAEICLELCHDSAGAVGNNDRLEEIVHDHATPTDNVSVDTDWRVPIVHRAWGYHLERAQPTIRLLFLLRSMQPGDWLAGGLLHQGSKDKDKVKSRSVGIITKWLKDLAKQPTDIIQRWESVSDDLAKRKSGSSMLQRKTNINSMRSSSSSIA</sequence>
<feature type="compositionally biased region" description="Low complexity" evidence="2">
    <location>
        <begin position="841"/>
        <end position="871"/>
    </location>
</feature>
<dbReference type="OrthoDB" id="3014077at2759"/>
<dbReference type="PANTHER" id="PTHR10039:SF14">
    <property type="entry name" value="NACHT DOMAIN-CONTAINING PROTEIN"/>
    <property type="match status" value="1"/>
</dbReference>
<keyword evidence="5" id="KW-1185">Reference proteome</keyword>
<keyword evidence="1" id="KW-0677">Repeat</keyword>
<name>A0A8H5ATJ9_9AGAR</name>
<dbReference type="Gene3D" id="3.40.50.300">
    <property type="entry name" value="P-loop containing nucleotide triphosphate hydrolases"/>
    <property type="match status" value="1"/>
</dbReference>
<comment type="caution">
    <text evidence="4">The sequence shown here is derived from an EMBL/GenBank/DDBJ whole genome shotgun (WGS) entry which is preliminary data.</text>
</comment>
<dbReference type="EMBL" id="JAACJJ010000057">
    <property type="protein sequence ID" value="KAF5310590.1"/>
    <property type="molecule type" value="Genomic_DNA"/>
</dbReference>
<gene>
    <name evidence="4" type="ORF">D9619_007742</name>
</gene>
<protein>
    <recommendedName>
        <fullName evidence="3">Nephrocystin 3-like N-terminal domain-containing protein</fullName>
    </recommendedName>
</protein>
<dbReference type="InterPro" id="IPR056884">
    <property type="entry name" value="NPHP3-like_N"/>
</dbReference>
<feature type="compositionally biased region" description="Polar residues" evidence="2">
    <location>
        <begin position="1047"/>
        <end position="1061"/>
    </location>
</feature>
<evidence type="ECO:0000313" key="5">
    <source>
        <dbReference type="Proteomes" id="UP000567179"/>
    </source>
</evidence>
<dbReference type="PANTHER" id="PTHR10039">
    <property type="entry name" value="AMELOGENIN"/>
    <property type="match status" value="1"/>
</dbReference>
<dbReference type="SUPFAM" id="SSF52540">
    <property type="entry name" value="P-loop containing nucleoside triphosphate hydrolases"/>
    <property type="match status" value="1"/>
</dbReference>